<reference evidence="3 4" key="1">
    <citation type="journal article" date="2022" name="Mar. Drugs">
        <title>Bioassay-Guided Fractionation Leads to the Detection of Cholic Acid Generated by the Rare Thalassomonas sp.</title>
        <authorList>
            <person name="Pheiffer F."/>
            <person name="Schneider Y.K."/>
            <person name="Hansen E.H."/>
            <person name="Andersen J.H."/>
            <person name="Isaksson J."/>
            <person name="Busche T."/>
            <person name="R C."/>
            <person name="Kalinowski J."/>
            <person name="Zyl L.V."/>
            <person name="Trindade M."/>
        </authorList>
    </citation>
    <scope>NUCLEOTIDE SEQUENCE [LARGE SCALE GENOMIC DNA]</scope>
    <source>
        <strain evidence="3 4">A5K-61T</strain>
    </source>
</reference>
<feature type="transmembrane region" description="Helical" evidence="2">
    <location>
        <begin position="189"/>
        <end position="208"/>
    </location>
</feature>
<feature type="transmembrane region" description="Helical" evidence="2">
    <location>
        <begin position="389"/>
        <end position="411"/>
    </location>
</feature>
<evidence type="ECO:0000313" key="3">
    <source>
        <dbReference type="EMBL" id="WDE14096.1"/>
    </source>
</evidence>
<feature type="transmembrane region" description="Helical" evidence="2">
    <location>
        <begin position="312"/>
        <end position="331"/>
    </location>
</feature>
<keyword evidence="2" id="KW-0472">Membrane</keyword>
<evidence type="ECO:0000256" key="2">
    <source>
        <dbReference type="SAM" id="Phobius"/>
    </source>
</evidence>
<name>A0ABY7VM63_9GAMM</name>
<dbReference type="EMBL" id="CP059693">
    <property type="protein sequence ID" value="WDE14096.1"/>
    <property type="molecule type" value="Genomic_DNA"/>
</dbReference>
<proteinExistence type="predicted"/>
<dbReference type="Proteomes" id="UP001215231">
    <property type="component" value="Chromosome"/>
</dbReference>
<keyword evidence="2" id="KW-0812">Transmembrane</keyword>
<dbReference type="InterPro" id="IPR001193">
    <property type="entry name" value="MBTPS2"/>
</dbReference>
<protein>
    <submittedName>
        <fullName evidence="3">HlyD family efflux transporter periplasmic adaptor subunit</fullName>
    </submittedName>
</protein>
<evidence type="ECO:0000313" key="4">
    <source>
        <dbReference type="Proteomes" id="UP001215231"/>
    </source>
</evidence>
<sequence length="741" mass="82307">MAMVTRGSRMSAAQQRDNWPMVKGLKFCLGPHIQVYPQHYRGEPWFVLRDLTKGRYLRFNALAYEVIGRLDGDRSLEDIWQQLPACCGQISSPGAFSKKPVAEEAAANKILSREEVLQLIAQLHAMDALKGKLSVPVETLLKRDSQARHSRWQQKLANPLALRFSLFDPDRLLNKAIGWFSPLLSKTALLIWLLLVLLAALLALANSVRLSQAISLELLAVENLLLLWLLYPLIKACHEFAHAFVVKFWGGEVHDMGITLLIFMPVPYVDASSAWTFREKRKRILVGAAGIMSELFLAALGLFVYLAVEPGLISQAGLLTFMTGTISTLVFNANPLLRFDGYFILQDMLEIPNLASRSFRYYLYLLQRYLFGSPRAQSPVTAAGERGWFLFYGFGAFFYRLFMLTVIVLFLLKDYLIIGVVLALWAICLQLLLPLWRALSFVLASEKLAGYRLRAVTACAVIITLLSCGLFFIPVPHNSYAQGVVWVPEQAQIYASGDGFVGPVFIASGTLVEAGTPLLVMNSSLLEKDIAVLEAKLKLLKIERQKALKDYPVQVEIIAEEALAVEAELTQLQQQKLAFSVKSAQAGVFVLPGDRQLAGQYLRQGELIGYVISSEHLIIRAVVSQADIALVRKANNSVQVRLAEDPNQVVNTRILRMTPAGSYQLPSLALSVEGGGKVVVQRGENGEISSKQAMFQVDLALPEGLVVSGLGGRVFVRFDHGQEPLAQQWLRRARQLVLSLL</sequence>
<feature type="transmembrane region" description="Helical" evidence="2">
    <location>
        <begin position="417"/>
        <end position="439"/>
    </location>
</feature>
<keyword evidence="2" id="KW-1133">Transmembrane helix</keyword>
<feature type="coiled-coil region" evidence="1">
    <location>
        <begin position="523"/>
        <end position="575"/>
    </location>
</feature>
<feature type="transmembrane region" description="Helical" evidence="2">
    <location>
        <begin position="284"/>
        <end position="306"/>
    </location>
</feature>
<gene>
    <name evidence="3" type="ORF">H3N35_12070</name>
</gene>
<keyword evidence="4" id="KW-1185">Reference proteome</keyword>
<organism evidence="3 4">
    <name type="scientific">Thalassomonas haliotis</name>
    <dbReference type="NCBI Taxonomy" id="485448"/>
    <lineage>
        <taxon>Bacteria</taxon>
        <taxon>Pseudomonadati</taxon>
        <taxon>Pseudomonadota</taxon>
        <taxon>Gammaproteobacteria</taxon>
        <taxon>Alteromonadales</taxon>
        <taxon>Colwelliaceae</taxon>
        <taxon>Thalassomonas</taxon>
    </lineage>
</organism>
<dbReference type="PANTHER" id="PTHR13325">
    <property type="entry name" value="PROTEASE M50 MEMBRANE-BOUND TRANSCRIPTION FACTOR SITE 2 PROTEASE"/>
    <property type="match status" value="1"/>
</dbReference>
<evidence type="ECO:0000256" key="1">
    <source>
        <dbReference type="SAM" id="Coils"/>
    </source>
</evidence>
<keyword evidence="1" id="KW-0175">Coiled coil</keyword>
<dbReference type="PANTHER" id="PTHR13325:SF3">
    <property type="entry name" value="MEMBRANE-BOUND TRANSCRIPTION FACTOR SITE-2 PROTEASE"/>
    <property type="match status" value="1"/>
</dbReference>
<feature type="transmembrane region" description="Helical" evidence="2">
    <location>
        <begin position="451"/>
        <end position="473"/>
    </location>
</feature>
<accession>A0ABY7VM63</accession>